<organism evidence="2 3">
    <name type="scientific">Hymenobacter elongatus</name>
    <dbReference type="NCBI Taxonomy" id="877208"/>
    <lineage>
        <taxon>Bacteria</taxon>
        <taxon>Pseudomonadati</taxon>
        <taxon>Bacteroidota</taxon>
        <taxon>Cytophagia</taxon>
        <taxon>Cytophagales</taxon>
        <taxon>Hymenobacteraceae</taxon>
        <taxon>Hymenobacter</taxon>
    </lineage>
</organism>
<evidence type="ECO:0000259" key="1">
    <source>
        <dbReference type="PROSITE" id="PS50213"/>
    </source>
</evidence>
<evidence type="ECO:0000313" key="2">
    <source>
        <dbReference type="EMBL" id="TGE15451.1"/>
    </source>
</evidence>
<dbReference type="PROSITE" id="PS50213">
    <property type="entry name" value="FAS1"/>
    <property type="match status" value="2"/>
</dbReference>
<reference evidence="2 3" key="1">
    <citation type="submission" date="2019-04" db="EMBL/GenBank/DDBJ databases">
        <authorList>
            <person name="Feng G."/>
            <person name="Zhang J."/>
            <person name="Zhu H."/>
        </authorList>
    </citation>
    <scope>NUCLEOTIDE SEQUENCE [LARGE SCALE GENOMIC DNA]</scope>
    <source>
        <strain evidence="2 3">JCM 17223</strain>
    </source>
</reference>
<dbReference type="Proteomes" id="UP000297739">
    <property type="component" value="Unassembled WGS sequence"/>
</dbReference>
<dbReference type="OrthoDB" id="1119934at2"/>
<dbReference type="PANTHER" id="PTHR10900">
    <property type="entry name" value="PERIOSTIN-RELATED"/>
    <property type="match status" value="1"/>
</dbReference>
<dbReference type="InterPro" id="IPR036378">
    <property type="entry name" value="FAS1_dom_sf"/>
</dbReference>
<dbReference type="PROSITE" id="PS51257">
    <property type="entry name" value="PROKAR_LIPOPROTEIN"/>
    <property type="match status" value="1"/>
</dbReference>
<proteinExistence type="predicted"/>
<dbReference type="Gene3D" id="2.30.180.10">
    <property type="entry name" value="FAS1 domain"/>
    <property type="match status" value="2"/>
</dbReference>
<name>A0A4Z0PJB1_9BACT</name>
<dbReference type="RefSeq" id="WP_135498179.1">
    <property type="nucleotide sequence ID" value="NZ_SRLD01000023.1"/>
</dbReference>
<dbReference type="SMART" id="SM00554">
    <property type="entry name" value="FAS1"/>
    <property type="match status" value="2"/>
</dbReference>
<dbReference type="Pfam" id="PF02469">
    <property type="entry name" value="Fasciclin"/>
    <property type="match status" value="2"/>
</dbReference>
<sequence>MKYPLRSFLTGLSLGAALLSSCSKNTESDPSIAGIAVANASFSVLEDAAVRGGVVEVLSNKNPNDPQGNYTVFAPNNDAFAKLGLTKATDLQALQTSFLTSTLYYHVTGGNLAGSALVAGSTSPSALAGITRRIVSRNNSRYVNGSRILATDVKASNGTVHVIDKVLLATGADVVNSAIALSTSKVFVQPDLQYLVYAVVYCELGAALSEGSPQLTVFAPTDQAFKDLYRQFGIQLNEPKDLEKLPNAKATLTAVLLNHVLLGTQAGKLTQFTSELPESASLPTLGGGSLTFGAFTNGVLTVKGEGNGTTSANMAIPDIQCTNGVVHVIDRILLPKL</sequence>
<dbReference type="InterPro" id="IPR050904">
    <property type="entry name" value="Adhesion/Biosynth-related"/>
</dbReference>
<dbReference type="AlphaFoldDB" id="A0A4Z0PJB1"/>
<dbReference type="InterPro" id="IPR000782">
    <property type="entry name" value="FAS1_domain"/>
</dbReference>
<accession>A0A4Z0PJB1</accession>
<feature type="domain" description="FAS1" evidence="1">
    <location>
        <begin position="29"/>
        <end position="167"/>
    </location>
</feature>
<dbReference type="SUPFAM" id="SSF82153">
    <property type="entry name" value="FAS1 domain"/>
    <property type="match status" value="2"/>
</dbReference>
<dbReference type="EMBL" id="SRLD01000023">
    <property type="protein sequence ID" value="TGE15451.1"/>
    <property type="molecule type" value="Genomic_DNA"/>
</dbReference>
<feature type="domain" description="FAS1" evidence="1">
    <location>
        <begin position="168"/>
        <end position="333"/>
    </location>
</feature>
<dbReference type="PANTHER" id="PTHR10900:SF77">
    <property type="entry name" value="FI19380P1"/>
    <property type="match status" value="1"/>
</dbReference>
<keyword evidence="3" id="KW-1185">Reference proteome</keyword>
<comment type="caution">
    <text evidence="2">The sequence shown here is derived from an EMBL/GenBank/DDBJ whole genome shotgun (WGS) entry which is preliminary data.</text>
</comment>
<protein>
    <submittedName>
        <fullName evidence="2">Fasciclin domain-containing protein</fullName>
    </submittedName>
</protein>
<dbReference type="GO" id="GO:0005615">
    <property type="term" value="C:extracellular space"/>
    <property type="evidence" value="ECO:0007669"/>
    <property type="project" value="TreeGrafter"/>
</dbReference>
<gene>
    <name evidence="2" type="ORF">E5J99_12680</name>
</gene>
<evidence type="ECO:0000313" key="3">
    <source>
        <dbReference type="Proteomes" id="UP000297739"/>
    </source>
</evidence>